<dbReference type="EMBL" id="SMKR01000121">
    <property type="protein sequence ID" value="TDD19066.1"/>
    <property type="molecule type" value="Genomic_DNA"/>
</dbReference>
<sequence length="163" mass="18142">MPEPPMIVVTDVMRRRLREQPALRSRGLWDPSNPNSGAAAALGEVSAEVRRQSLIQAGTVYICVGEPTNDGLIPGEAVIPVDRPAQSTEDVEAVMLPATEAVSALYRDDIHLTAGKAVVQRLREYADREQLSLDGEPRWIYHTSPEWNLEPDDHLIEVVWPIR</sequence>
<dbReference type="OrthoDB" id="3821465at2"/>
<reference evidence="1 2" key="1">
    <citation type="submission" date="2019-02" db="EMBL/GenBank/DDBJ databases">
        <title>Draft genome sequences of novel Actinobacteria.</title>
        <authorList>
            <person name="Sahin N."/>
            <person name="Ay H."/>
            <person name="Saygin H."/>
        </authorList>
    </citation>
    <scope>NUCLEOTIDE SEQUENCE [LARGE SCALE GENOMIC DNA]</scope>
    <source>
        <strain evidence="1 2">16K104</strain>
    </source>
</reference>
<organism evidence="1 2">
    <name type="scientific">Kribbella turkmenica</name>
    <dbReference type="NCBI Taxonomy" id="2530375"/>
    <lineage>
        <taxon>Bacteria</taxon>
        <taxon>Bacillati</taxon>
        <taxon>Actinomycetota</taxon>
        <taxon>Actinomycetes</taxon>
        <taxon>Propionibacteriales</taxon>
        <taxon>Kribbellaceae</taxon>
        <taxon>Kribbella</taxon>
    </lineage>
</organism>
<dbReference type="Gene3D" id="3.20.80.10">
    <property type="entry name" value="Regulatory factor, effector binding domain"/>
    <property type="match status" value="1"/>
</dbReference>
<dbReference type="InterPro" id="IPR011256">
    <property type="entry name" value="Reg_factor_effector_dom_sf"/>
</dbReference>
<name>A0A4V2YEF2_9ACTN</name>
<gene>
    <name evidence="1" type="ORF">E1218_24690</name>
</gene>
<proteinExistence type="predicted"/>
<dbReference type="Proteomes" id="UP000295172">
    <property type="component" value="Unassembled WGS sequence"/>
</dbReference>
<dbReference type="SUPFAM" id="SSF55136">
    <property type="entry name" value="Probable bacterial effector-binding domain"/>
    <property type="match status" value="1"/>
</dbReference>
<keyword evidence="2" id="KW-1185">Reference proteome</keyword>
<accession>A0A4V2YEF2</accession>
<dbReference type="AlphaFoldDB" id="A0A4V2YEF2"/>
<dbReference type="RefSeq" id="WP_132324116.1">
    <property type="nucleotide sequence ID" value="NZ_SMKR01000121.1"/>
</dbReference>
<evidence type="ECO:0000313" key="1">
    <source>
        <dbReference type="EMBL" id="TDD19066.1"/>
    </source>
</evidence>
<evidence type="ECO:0008006" key="3">
    <source>
        <dbReference type="Google" id="ProtNLM"/>
    </source>
</evidence>
<comment type="caution">
    <text evidence="1">The sequence shown here is derived from an EMBL/GenBank/DDBJ whole genome shotgun (WGS) entry which is preliminary data.</text>
</comment>
<protein>
    <recommendedName>
        <fullName evidence="3">GyrI-like domain-containing protein</fullName>
    </recommendedName>
</protein>
<evidence type="ECO:0000313" key="2">
    <source>
        <dbReference type="Proteomes" id="UP000295172"/>
    </source>
</evidence>